<feature type="transmembrane region" description="Helical" evidence="10">
    <location>
        <begin position="28"/>
        <end position="48"/>
    </location>
</feature>
<evidence type="ECO:0000256" key="6">
    <source>
        <dbReference type="ARBA" id="ARBA00022692"/>
    </source>
</evidence>
<dbReference type="EMBL" id="FNQN01000009">
    <property type="protein sequence ID" value="SEA66730.1"/>
    <property type="molecule type" value="Genomic_DNA"/>
</dbReference>
<sequence>MLWLNGFYNFRIVGQYLNVFIDGMLTTIWLSLLCLVMSFFFGIFIALMRMSTLGFVWRIAAAYIQLIRSTPLLIQIYLIYYGLPALLPFGNIFDETQTAIIALTIHTTPYMGEIIRTGIQSVDKGQKEGAQAVGLNSFQSMYYIILPQAIANITPPLIGQTAILIKDTALFSIIAVPELMGAGLTMFSETVVATESYVTTGICYLLIYLLTLILSGYAQNRLGGTAWRSN</sequence>
<dbReference type="SUPFAM" id="SSF161098">
    <property type="entry name" value="MetI-like"/>
    <property type="match status" value="1"/>
</dbReference>
<keyword evidence="13" id="KW-1185">Reference proteome</keyword>
<comment type="function">
    <text evidence="1">Part of the binding-protein-dependent transport system for glutamine; probably responsible for the translocation of the substrate across the membrane.</text>
</comment>
<dbReference type="InterPro" id="IPR000515">
    <property type="entry name" value="MetI-like"/>
</dbReference>
<dbReference type="Pfam" id="PF00528">
    <property type="entry name" value="BPD_transp_1"/>
    <property type="match status" value="1"/>
</dbReference>
<comment type="subcellular location">
    <subcellularLocation>
        <location evidence="2">Cell inner membrane</location>
        <topology evidence="2">Multi-pass membrane protein</topology>
    </subcellularLocation>
    <subcellularLocation>
        <location evidence="10">Cell membrane</location>
        <topology evidence="10">Multi-pass membrane protein</topology>
    </subcellularLocation>
</comment>
<dbReference type="OrthoDB" id="92598at2"/>
<name>A0A1H4D2J4_9BACT</name>
<dbReference type="InterPro" id="IPR035906">
    <property type="entry name" value="MetI-like_sf"/>
</dbReference>
<evidence type="ECO:0000256" key="9">
    <source>
        <dbReference type="ARBA" id="ARBA00023136"/>
    </source>
</evidence>
<dbReference type="STRING" id="37625.SAMN05660420_02794"/>
<evidence type="ECO:0000256" key="1">
    <source>
        <dbReference type="ARBA" id="ARBA00003159"/>
    </source>
</evidence>
<dbReference type="Gene3D" id="1.10.3720.10">
    <property type="entry name" value="MetI-like"/>
    <property type="match status" value="1"/>
</dbReference>
<evidence type="ECO:0000256" key="3">
    <source>
        <dbReference type="ARBA" id="ARBA00010072"/>
    </source>
</evidence>
<dbReference type="PANTHER" id="PTHR30614:SF20">
    <property type="entry name" value="GLUTAMINE TRANSPORT SYSTEM PERMEASE PROTEIN GLNP"/>
    <property type="match status" value="1"/>
</dbReference>
<accession>A0A1H4D2J4</accession>
<evidence type="ECO:0000313" key="13">
    <source>
        <dbReference type="Proteomes" id="UP000199409"/>
    </source>
</evidence>
<organism evidence="12 13">
    <name type="scientific">Desulfuromusa kysingii</name>
    <dbReference type="NCBI Taxonomy" id="37625"/>
    <lineage>
        <taxon>Bacteria</taxon>
        <taxon>Pseudomonadati</taxon>
        <taxon>Thermodesulfobacteriota</taxon>
        <taxon>Desulfuromonadia</taxon>
        <taxon>Desulfuromonadales</taxon>
        <taxon>Geopsychrobacteraceae</taxon>
        <taxon>Desulfuromusa</taxon>
    </lineage>
</organism>
<dbReference type="PANTHER" id="PTHR30614">
    <property type="entry name" value="MEMBRANE COMPONENT OF AMINO ACID ABC TRANSPORTER"/>
    <property type="match status" value="1"/>
</dbReference>
<comment type="similarity">
    <text evidence="3">Belongs to the binding-protein-dependent transport system permease family. HisMQ subfamily.</text>
</comment>
<keyword evidence="9 10" id="KW-0472">Membrane</keyword>
<dbReference type="CDD" id="cd06261">
    <property type="entry name" value="TM_PBP2"/>
    <property type="match status" value="1"/>
</dbReference>
<evidence type="ECO:0000256" key="2">
    <source>
        <dbReference type="ARBA" id="ARBA00004429"/>
    </source>
</evidence>
<reference evidence="12 13" key="1">
    <citation type="submission" date="2016-10" db="EMBL/GenBank/DDBJ databases">
        <authorList>
            <person name="de Groot N.N."/>
        </authorList>
    </citation>
    <scope>NUCLEOTIDE SEQUENCE [LARGE SCALE GENOMIC DNA]</scope>
    <source>
        <strain evidence="12 13">DSM 7343</strain>
    </source>
</reference>
<evidence type="ECO:0000256" key="5">
    <source>
        <dbReference type="ARBA" id="ARBA00022475"/>
    </source>
</evidence>
<evidence type="ECO:0000256" key="8">
    <source>
        <dbReference type="ARBA" id="ARBA00022989"/>
    </source>
</evidence>
<gene>
    <name evidence="12" type="ORF">SAMN05660420_02794</name>
</gene>
<dbReference type="RefSeq" id="WP_092349885.1">
    <property type="nucleotide sequence ID" value="NZ_FNQN01000009.1"/>
</dbReference>
<keyword evidence="6 10" id="KW-0812">Transmembrane</keyword>
<evidence type="ECO:0000313" key="12">
    <source>
        <dbReference type="EMBL" id="SEA66730.1"/>
    </source>
</evidence>
<keyword evidence="7" id="KW-0029">Amino-acid transport</keyword>
<dbReference type="GO" id="GO:0006865">
    <property type="term" value="P:amino acid transport"/>
    <property type="evidence" value="ECO:0007669"/>
    <property type="project" value="UniProtKB-KW"/>
</dbReference>
<feature type="domain" description="ABC transmembrane type-1" evidence="11">
    <location>
        <begin position="24"/>
        <end position="218"/>
    </location>
</feature>
<proteinExistence type="inferred from homology"/>
<feature type="transmembrane region" description="Helical" evidence="10">
    <location>
        <begin position="196"/>
        <end position="218"/>
    </location>
</feature>
<protein>
    <submittedName>
        <fullName evidence="12">Polar amino acid transport system permease protein</fullName>
    </submittedName>
</protein>
<dbReference type="InterPro" id="IPR010065">
    <property type="entry name" value="AA_ABC_transptr_permease_3TM"/>
</dbReference>
<keyword evidence="8 10" id="KW-1133">Transmembrane helix</keyword>
<evidence type="ECO:0000256" key="10">
    <source>
        <dbReference type="RuleBase" id="RU363032"/>
    </source>
</evidence>
<dbReference type="NCBIfam" id="TIGR01726">
    <property type="entry name" value="HEQRo_perm_3TM"/>
    <property type="match status" value="1"/>
</dbReference>
<dbReference type="GO" id="GO:0043190">
    <property type="term" value="C:ATP-binding cassette (ABC) transporter complex"/>
    <property type="evidence" value="ECO:0007669"/>
    <property type="project" value="InterPro"/>
</dbReference>
<feature type="transmembrane region" description="Helical" evidence="10">
    <location>
        <begin position="60"/>
        <end position="83"/>
    </location>
</feature>
<evidence type="ECO:0000256" key="4">
    <source>
        <dbReference type="ARBA" id="ARBA00022448"/>
    </source>
</evidence>
<dbReference type="GO" id="GO:0022857">
    <property type="term" value="F:transmembrane transporter activity"/>
    <property type="evidence" value="ECO:0007669"/>
    <property type="project" value="InterPro"/>
</dbReference>
<dbReference type="PROSITE" id="PS50928">
    <property type="entry name" value="ABC_TM1"/>
    <property type="match status" value="1"/>
</dbReference>
<evidence type="ECO:0000256" key="7">
    <source>
        <dbReference type="ARBA" id="ARBA00022970"/>
    </source>
</evidence>
<keyword evidence="5" id="KW-1003">Cell membrane</keyword>
<evidence type="ECO:0000259" key="11">
    <source>
        <dbReference type="PROSITE" id="PS50928"/>
    </source>
</evidence>
<dbReference type="Proteomes" id="UP000199409">
    <property type="component" value="Unassembled WGS sequence"/>
</dbReference>
<dbReference type="InterPro" id="IPR043429">
    <property type="entry name" value="ArtM/GltK/GlnP/TcyL/YhdX-like"/>
</dbReference>
<dbReference type="AlphaFoldDB" id="A0A1H4D2J4"/>
<keyword evidence="4 10" id="KW-0813">Transport</keyword>